<evidence type="ECO:0000256" key="5">
    <source>
        <dbReference type="ARBA" id="ARBA00022801"/>
    </source>
</evidence>
<keyword evidence="8 12" id="KW-0238">DNA-binding</keyword>
<dbReference type="AlphaFoldDB" id="A0A2R3ZAC7"/>
<comment type="catalytic activity">
    <reaction evidence="10 12">
        <text>ATP + H2O = ADP + phosphate + H(+)</text>
        <dbReference type="Rhea" id="RHEA:13065"/>
        <dbReference type="ChEBI" id="CHEBI:15377"/>
        <dbReference type="ChEBI" id="CHEBI:15378"/>
        <dbReference type="ChEBI" id="CHEBI:30616"/>
        <dbReference type="ChEBI" id="CHEBI:43474"/>
        <dbReference type="ChEBI" id="CHEBI:456216"/>
        <dbReference type="EC" id="5.6.2.3"/>
    </reaction>
</comment>
<evidence type="ECO:0000256" key="3">
    <source>
        <dbReference type="ARBA" id="ARBA00022705"/>
    </source>
</evidence>
<evidence type="ECO:0000259" key="14">
    <source>
        <dbReference type="PROSITE" id="PS51199"/>
    </source>
</evidence>
<dbReference type="GO" id="GO:0016887">
    <property type="term" value="F:ATP hydrolysis activity"/>
    <property type="evidence" value="ECO:0007669"/>
    <property type="project" value="RHEA"/>
</dbReference>
<dbReference type="Gene3D" id="3.40.50.300">
    <property type="entry name" value="P-loop containing nucleotide triphosphate hydrolases"/>
    <property type="match status" value="1"/>
</dbReference>
<feature type="region of interest" description="Disordered" evidence="13">
    <location>
        <begin position="467"/>
        <end position="494"/>
    </location>
</feature>
<dbReference type="InterPro" id="IPR007694">
    <property type="entry name" value="DNA_helicase_DnaB-like_C"/>
</dbReference>
<evidence type="ECO:0000313" key="16">
    <source>
        <dbReference type="Proteomes" id="UP000241507"/>
    </source>
</evidence>
<comment type="function">
    <text evidence="12">The main replicative DNA helicase, it participates in initiation and elongation during chromosome replication. Travels ahead of the DNA replisome, separating dsDNA into templates for DNA synthesis. A processive ATP-dependent 5'-3' DNA helicase it has DNA-dependent ATPase activity.</text>
</comment>
<keyword evidence="9" id="KW-0413">Isomerase</keyword>
<dbReference type="PANTHER" id="PTHR30153:SF2">
    <property type="entry name" value="REPLICATIVE DNA HELICASE"/>
    <property type="match status" value="1"/>
</dbReference>
<sequence>MSENITYKKNDAVSLVKGKIPPQAVDLEEVILGALMIDKKGLDEIMDFMKPEMFYKTKHKTIFKIIRKLYQNDDDVDLLTVSDELKKEGSLDKVGGDYYLIELTQKVSSSAHIQRHARIVFQEYIKRQMISNSNAIIENAYDKSKDTFDILEKAYEHLGTVSNLIVPTKTQSVRELAVEIVSHARKLFKKEVKPGLETPVRHLTRRMGGWRNSELIILAARPGMGKTAFALKTGWITALNKIPVAFFSLEMSAPQLMSRIISMDCRIENDKLQKDGLTHQEEQMVNTRMSQIGEVPFYIDDTSSLNIHTLKAKAKKMHKELNLKLIIVDYLQLMDGPSKSFNQNREREISEISRGLKLLAKELNVPVIALSQLSRAVETRGGSKRPQLSDLRESGAIEQDADVVGFIYRPEYYGIENWDDYEHAPTHQEAEYIIAKNRNGGLVRNRMRFLPKYTLFSDLDEEFDEKEFQPALPPTNMNPNDAFGNDNPDNDVPF</sequence>
<evidence type="ECO:0000256" key="12">
    <source>
        <dbReference type="RuleBase" id="RU362085"/>
    </source>
</evidence>
<dbReference type="InterPro" id="IPR007692">
    <property type="entry name" value="DNA_helicase_DnaB"/>
</dbReference>
<accession>A0A2R3ZAC7</accession>
<evidence type="ECO:0000256" key="2">
    <source>
        <dbReference type="ARBA" id="ARBA00022515"/>
    </source>
</evidence>
<evidence type="ECO:0000256" key="1">
    <source>
        <dbReference type="ARBA" id="ARBA00008428"/>
    </source>
</evidence>
<dbReference type="Gene3D" id="1.10.860.10">
    <property type="entry name" value="DNAb Helicase, Chain A"/>
    <property type="match status" value="1"/>
</dbReference>
<proteinExistence type="inferred from homology"/>
<dbReference type="Proteomes" id="UP000241507">
    <property type="component" value="Chromosome"/>
</dbReference>
<dbReference type="PROSITE" id="PS51199">
    <property type="entry name" value="SF4_HELICASE"/>
    <property type="match status" value="1"/>
</dbReference>
<dbReference type="GO" id="GO:0003677">
    <property type="term" value="F:DNA binding"/>
    <property type="evidence" value="ECO:0007669"/>
    <property type="project" value="UniProtKB-UniRule"/>
</dbReference>
<dbReference type="OrthoDB" id="9773982at2"/>
<keyword evidence="16" id="KW-1185">Reference proteome</keyword>
<dbReference type="GO" id="GO:0005524">
    <property type="term" value="F:ATP binding"/>
    <property type="evidence" value="ECO:0007669"/>
    <property type="project" value="UniProtKB-UniRule"/>
</dbReference>
<dbReference type="SUPFAM" id="SSF48024">
    <property type="entry name" value="N-terminal domain of DnaB helicase"/>
    <property type="match status" value="1"/>
</dbReference>
<keyword evidence="6 12" id="KW-0347">Helicase</keyword>
<dbReference type="KEGG" id="grs:C7S20_19360"/>
<dbReference type="InterPro" id="IPR036185">
    <property type="entry name" value="DNA_heli_DnaB-like_N_sf"/>
</dbReference>
<keyword evidence="3 12" id="KW-0235">DNA replication</keyword>
<keyword evidence="2 12" id="KW-0639">Primosome</keyword>
<dbReference type="Pfam" id="PF00772">
    <property type="entry name" value="DnaB"/>
    <property type="match status" value="1"/>
</dbReference>
<keyword evidence="7 12" id="KW-0067">ATP-binding</keyword>
<gene>
    <name evidence="15" type="primary">dnaB</name>
    <name evidence="15" type="ORF">C7S20_19360</name>
</gene>
<name>A0A2R3ZAC7_9FLAO</name>
<dbReference type="NCBIfam" id="TIGR00665">
    <property type="entry name" value="DnaB"/>
    <property type="match status" value="1"/>
</dbReference>
<evidence type="ECO:0000256" key="13">
    <source>
        <dbReference type="SAM" id="MobiDB-lite"/>
    </source>
</evidence>
<dbReference type="SUPFAM" id="SSF52540">
    <property type="entry name" value="P-loop containing nucleoside triphosphate hydrolases"/>
    <property type="match status" value="1"/>
</dbReference>
<evidence type="ECO:0000313" key="15">
    <source>
        <dbReference type="EMBL" id="AVR47235.1"/>
    </source>
</evidence>
<evidence type="ECO:0000256" key="9">
    <source>
        <dbReference type="ARBA" id="ARBA00023235"/>
    </source>
</evidence>
<evidence type="ECO:0000256" key="7">
    <source>
        <dbReference type="ARBA" id="ARBA00022840"/>
    </source>
</evidence>
<dbReference type="RefSeq" id="WP_107014001.1">
    <property type="nucleotide sequence ID" value="NZ_CP028136.1"/>
</dbReference>
<evidence type="ECO:0000256" key="10">
    <source>
        <dbReference type="ARBA" id="ARBA00048954"/>
    </source>
</evidence>
<evidence type="ECO:0000256" key="6">
    <source>
        <dbReference type="ARBA" id="ARBA00022806"/>
    </source>
</evidence>
<dbReference type="EC" id="5.6.2.3" evidence="11 12"/>
<evidence type="ECO:0000256" key="11">
    <source>
        <dbReference type="NCBIfam" id="TIGR00665"/>
    </source>
</evidence>
<dbReference type="GO" id="GO:1990077">
    <property type="term" value="C:primosome complex"/>
    <property type="evidence" value="ECO:0007669"/>
    <property type="project" value="UniProtKB-UniRule"/>
</dbReference>
<dbReference type="EMBL" id="CP028136">
    <property type="protein sequence ID" value="AVR47235.1"/>
    <property type="molecule type" value="Genomic_DNA"/>
</dbReference>
<keyword evidence="4 12" id="KW-0547">Nucleotide-binding</keyword>
<dbReference type="InterPro" id="IPR027417">
    <property type="entry name" value="P-loop_NTPase"/>
</dbReference>
<dbReference type="GO" id="GO:0006269">
    <property type="term" value="P:DNA replication, synthesis of primer"/>
    <property type="evidence" value="ECO:0007669"/>
    <property type="project" value="UniProtKB-UniRule"/>
</dbReference>
<dbReference type="GO" id="GO:0043139">
    <property type="term" value="F:5'-3' DNA helicase activity"/>
    <property type="evidence" value="ECO:0007669"/>
    <property type="project" value="UniProtKB-EC"/>
</dbReference>
<dbReference type="CDD" id="cd00984">
    <property type="entry name" value="DnaB_C"/>
    <property type="match status" value="1"/>
</dbReference>
<feature type="domain" description="SF4 helicase" evidence="14">
    <location>
        <begin position="189"/>
        <end position="463"/>
    </location>
</feature>
<dbReference type="PANTHER" id="PTHR30153">
    <property type="entry name" value="REPLICATIVE DNA HELICASE DNAB"/>
    <property type="match status" value="1"/>
</dbReference>
<comment type="similarity">
    <text evidence="1 12">Belongs to the helicase family. DnaB subfamily.</text>
</comment>
<dbReference type="InterPro" id="IPR016136">
    <property type="entry name" value="DNA_helicase_N/primase_C"/>
</dbReference>
<organism evidence="15 16">
    <name type="scientific">Christiangramia fulva</name>
    <dbReference type="NCBI Taxonomy" id="2126553"/>
    <lineage>
        <taxon>Bacteria</taxon>
        <taxon>Pseudomonadati</taxon>
        <taxon>Bacteroidota</taxon>
        <taxon>Flavobacteriia</taxon>
        <taxon>Flavobacteriales</taxon>
        <taxon>Flavobacteriaceae</taxon>
        <taxon>Christiangramia</taxon>
    </lineage>
</organism>
<dbReference type="Pfam" id="PF03796">
    <property type="entry name" value="DnaB_C"/>
    <property type="match status" value="1"/>
</dbReference>
<protein>
    <recommendedName>
        <fullName evidence="11 12">Replicative DNA helicase</fullName>
        <ecNumber evidence="11 12">5.6.2.3</ecNumber>
    </recommendedName>
</protein>
<keyword evidence="5 12" id="KW-0378">Hydrolase</keyword>
<reference evidence="16" key="1">
    <citation type="submission" date="2018-03" db="EMBL/GenBank/DDBJ databases">
        <title>Gramella fulva sp. nov., isolated from a dry surface of tidal flat.</title>
        <authorList>
            <person name="Hwang S.H."/>
            <person name="Hwang W.M."/>
            <person name="Kang K."/>
            <person name="Ahn T.-Y."/>
        </authorList>
    </citation>
    <scope>NUCLEOTIDE SEQUENCE [LARGE SCALE GENOMIC DNA]</scope>
    <source>
        <strain evidence="16">SH35</strain>
    </source>
</reference>
<dbReference type="GO" id="GO:0005829">
    <property type="term" value="C:cytosol"/>
    <property type="evidence" value="ECO:0007669"/>
    <property type="project" value="TreeGrafter"/>
</dbReference>
<dbReference type="InterPro" id="IPR007693">
    <property type="entry name" value="DNA_helicase_DnaB-like_N"/>
</dbReference>
<evidence type="ECO:0000256" key="8">
    <source>
        <dbReference type="ARBA" id="ARBA00023125"/>
    </source>
</evidence>
<evidence type="ECO:0000256" key="4">
    <source>
        <dbReference type="ARBA" id="ARBA00022741"/>
    </source>
</evidence>